<dbReference type="InterPro" id="IPR051412">
    <property type="entry name" value="Formin_Homology_Diaphanous_sf"/>
</dbReference>
<proteinExistence type="predicted"/>
<evidence type="ECO:0000313" key="2">
    <source>
        <dbReference type="EMBL" id="OMJ82080.1"/>
    </source>
</evidence>
<evidence type="ECO:0000313" key="3">
    <source>
        <dbReference type="Proteomes" id="UP000187209"/>
    </source>
</evidence>
<protein>
    <submittedName>
        <fullName evidence="2">Uncharacterized protein</fullName>
    </submittedName>
</protein>
<name>A0A1R2BZ80_9CILI</name>
<dbReference type="GO" id="GO:0030041">
    <property type="term" value="P:actin filament polymerization"/>
    <property type="evidence" value="ECO:0007669"/>
    <property type="project" value="TreeGrafter"/>
</dbReference>
<dbReference type="EMBL" id="MPUH01000355">
    <property type="protein sequence ID" value="OMJ82080.1"/>
    <property type="molecule type" value="Genomic_DNA"/>
</dbReference>
<dbReference type="GO" id="GO:0005884">
    <property type="term" value="C:actin filament"/>
    <property type="evidence" value="ECO:0007669"/>
    <property type="project" value="TreeGrafter"/>
</dbReference>
<evidence type="ECO:0000256" key="1">
    <source>
        <dbReference type="SAM" id="MobiDB-lite"/>
    </source>
</evidence>
<dbReference type="Proteomes" id="UP000187209">
    <property type="component" value="Unassembled WGS sequence"/>
</dbReference>
<gene>
    <name evidence="2" type="ORF">SteCoe_17355</name>
</gene>
<dbReference type="PANTHER" id="PTHR45691">
    <property type="entry name" value="PROTEIN DIAPHANOUS"/>
    <property type="match status" value="1"/>
</dbReference>
<reference evidence="2 3" key="1">
    <citation type="submission" date="2016-11" db="EMBL/GenBank/DDBJ databases">
        <title>The macronuclear genome of Stentor coeruleus: a giant cell with tiny introns.</title>
        <authorList>
            <person name="Slabodnick M."/>
            <person name="Ruby J.G."/>
            <person name="Reiff S.B."/>
            <person name="Swart E.C."/>
            <person name="Gosai S."/>
            <person name="Prabakaran S."/>
            <person name="Witkowska E."/>
            <person name="Larue G.E."/>
            <person name="Fisher S."/>
            <person name="Freeman R.M."/>
            <person name="Gunawardena J."/>
            <person name="Chu W."/>
            <person name="Stover N.A."/>
            <person name="Gregory B.D."/>
            <person name="Nowacki M."/>
            <person name="Derisi J."/>
            <person name="Roy S.W."/>
            <person name="Marshall W.F."/>
            <person name="Sood P."/>
        </authorList>
    </citation>
    <scope>NUCLEOTIDE SEQUENCE [LARGE SCALE GENOMIC DNA]</scope>
    <source>
        <strain evidence="2">WM001</strain>
    </source>
</reference>
<dbReference type="AlphaFoldDB" id="A0A1R2BZ80"/>
<organism evidence="2 3">
    <name type="scientific">Stentor coeruleus</name>
    <dbReference type="NCBI Taxonomy" id="5963"/>
    <lineage>
        <taxon>Eukaryota</taxon>
        <taxon>Sar</taxon>
        <taxon>Alveolata</taxon>
        <taxon>Ciliophora</taxon>
        <taxon>Postciliodesmatophora</taxon>
        <taxon>Heterotrichea</taxon>
        <taxon>Heterotrichida</taxon>
        <taxon>Stentoridae</taxon>
        <taxon>Stentor</taxon>
    </lineage>
</organism>
<sequence length="309" mass="35197">MSTCFSTGCNEKPAFRCKCTNPETYICINHLGIHSMKGTHMPEPLIGISSTTEKSSLIHKLNYSLNYLTEMQNTVVRTSKVLINYIKKEITKFSLEIQGRKAEYIKILTLINTQQGLIKNKDYEHLQNQKYYNSKTLCENIYRHAARKYSELLESISMHLFLRYQKSYPEASDLKLTFSVCDMNRIDTSLKCAECQQIKLNNEFSASNPNNICELCLGIFTPETWNPPPPNYFYPPPPGHHPPPPPGNRPPPPGHHPPPPPGHYPPPPGNHPPPPPPGHYPPPPPHHFYQPPPMQKCPPHIRPICPFQL</sequence>
<comment type="caution">
    <text evidence="2">The sequence shown here is derived from an EMBL/GenBank/DDBJ whole genome shotgun (WGS) entry which is preliminary data.</text>
</comment>
<accession>A0A1R2BZ80</accession>
<dbReference type="PANTHER" id="PTHR45691:SF6">
    <property type="entry name" value="PROTEIN DIAPHANOUS"/>
    <property type="match status" value="1"/>
</dbReference>
<keyword evidence="3" id="KW-1185">Reference proteome</keyword>
<feature type="region of interest" description="Disordered" evidence="1">
    <location>
        <begin position="236"/>
        <end position="295"/>
    </location>
</feature>